<dbReference type="AlphaFoldDB" id="A0A0L0K222"/>
<accession>A0A0L0K222</accession>
<evidence type="ECO:0000313" key="1">
    <source>
        <dbReference type="EMBL" id="KND32112.1"/>
    </source>
</evidence>
<dbReference type="Proteomes" id="UP000037151">
    <property type="component" value="Unassembled WGS sequence"/>
</dbReference>
<sequence>MSFLGPPQLVRLLDGSEEPETAARADWWSEYGGRLDEATGEIELPMPTFAPCPYEDCPDCKLERGH</sequence>
<proteinExistence type="predicted"/>
<dbReference type="EMBL" id="JPPY01000139">
    <property type="protein sequence ID" value="KND32112.1"/>
    <property type="molecule type" value="Genomic_DNA"/>
</dbReference>
<name>A0A0L0K222_9ACTN</name>
<reference evidence="2" key="1">
    <citation type="submission" date="2014-07" db="EMBL/GenBank/DDBJ databases">
        <title>Genome sequencing of plant-pathogenic Streptomyces species.</title>
        <authorList>
            <person name="Harrison J."/>
            <person name="Sapp M."/>
            <person name="Thwaites R."/>
            <person name="Studholme D.J."/>
        </authorList>
    </citation>
    <scope>NUCLEOTIDE SEQUENCE [LARGE SCALE GENOMIC DNA]</scope>
    <source>
        <strain evidence="2">NCPPB 4445</strain>
    </source>
</reference>
<comment type="caution">
    <text evidence="1">The sequence shown here is derived from an EMBL/GenBank/DDBJ whole genome shotgun (WGS) entry which is preliminary data.</text>
</comment>
<gene>
    <name evidence="1" type="ORF">IQ63_24075</name>
</gene>
<protein>
    <submittedName>
        <fullName evidence="1">Uncharacterized protein</fullName>
    </submittedName>
</protein>
<evidence type="ECO:0000313" key="2">
    <source>
        <dbReference type="Proteomes" id="UP000037151"/>
    </source>
</evidence>
<dbReference type="PATRIC" id="fig|42234.21.peg.4981"/>
<organism evidence="1 2">
    <name type="scientific">Streptomyces acidiscabies</name>
    <dbReference type="NCBI Taxonomy" id="42234"/>
    <lineage>
        <taxon>Bacteria</taxon>
        <taxon>Bacillati</taxon>
        <taxon>Actinomycetota</taxon>
        <taxon>Actinomycetes</taxon>
        <taxon>Kitasatosporales</taxon>
        <taxon>Streptomycetaceae</taxon>
        <taxon>Streptomyces</taxon>
    </lineage>
</organism>